<comment type="caution">
    <text evidence="5">The sequence shown here is derived from an EMBL/GenBank/DDBJ whole genome shotgun (WGS) entry which is preliminary data.</text>
</comment>
<keyword evidence="6" id="KW-1185">Reference proteome</keyword>
<proteinExistence type="predicted"/>
<feature type="compositionally biased region" description="Polar residues" evidence="3">
    <location>
        <begin position="100"/>
        <end position="111"/>
    </location>
</feature>
<feature type="domain" description="SH3" evidence="4">
    <location>
        <begin position="1"/>
        <end position="58"/>
    </location>
</feature>
<name>A0A504YT31_FASGI</name>
<dbReference type="Gene3D" id="2.30.30.40">
    <property type="entry name" value="SH3 Domains"/>
    <property type="match status" value="1"/>
</dbReference>
<dbReference type="AlphaFoldDB" id="A0A504YT31"/>
<evidence type="ECO:0000256" key="3">
    <source>
        <dbReference type="SAM" id="MobiDB-lite"/>
    </source>
</evidence>
<feature type="compositionally biased region" description="Polar residues" evidence="3">
    <location>
        <begin position="119"/>
        <end position="131"/>
    </location>
</feature>
<gene>
    <name evidence="5" type="ORF">FGIG_02019</name>
</gene>
<dbReference type="PANTHER" id="PTHR13357:SF1">
    <property type="entry name" value="NCK-INTERACTING PROTEIN WITH SH3 DOMAIN"/>
    <property type="match status" value="1"/>
</dbReference>
<organism evidence="5 6">
    <name type="scientific">Fasciola gigantica</name>
    <name type="common">Giant liver fluke</name>
    <dbReference type="NCBI Taxonomy" id="46835"/>
    <lineage>
        <taxon>Eukaryota</taxon>
        <taxon>Metazoa</taxon>
        <taxon>Spiralia</taxon>
        <taxon>Lophotrochozoa</taxon>
        <taxon>Platyhelminthes</taxon>
        <taxon>Trematoda</taxon>
        <taxon>Digenea</taxon>
        <taxon>Plagiorchiida</taxon>
        <taxon>Echinostomata</taxon>
        <taxon>Echinostomatoidea</taxon>
        <taxon>Fasciolidae</taxon>
        <taxon>Fasciola</taxon>
    </lineage>
</organism>
<protein>
    <submittedName>
        <fullName evidence="5">NCK-interacting protein with SH3 domain</fullName>
    </submittedName>
</protein>
<dbReference type="InterPro" id="IPR001452">
    <property type="entry name" value="SH3_domain"/>
</dbReference>
<feature type="region of interest" description="Disordered" evidence="3">
    <location>
        <begin position="100"/>
        <end position="146"/>
    </location>
</feature>
<evidence type="ECO:0000259" key="4">
    <source>
        <dbReference type="PROSITE" id="PS50002"/>
    </source>
</evidence>
<dbReference type="SMART" id="SM00326">
    <property type="entry name" value="SH3"/>
    <property type="match status" value="1"/>
</dbReference>
<dbReference type="STRING" id="46835.A0A504YT31"/>
<dbReference type="GO" id="GO:0071933">
    <property type="term" value="F:Arp2/3 complex binding"/>
    <property type="evidence" value="ECO:0007669"/>
    <property type="project" value="TreeGrafter"/>
</dbReference>
<dbReference type="EMBL" id="SUNJ01005777">
    <property type="protein sequence ID" value="TPP63356.1"/>
    <property type="molecule type" value="Genomic_DNA"/>
</dbReference>
<dbReference type="OrthoDB" id="445362at2759"/>
<dbReference type="PANTHER" id="PTHR13357">
    <property type="entry name" value="SH3 ADAPTER PROTEIN SPIN90 NCK INTERACTING PROTEIN WITH SH3 DOMAIN"/>
    <property type="match status" value="1"/>
</dbReference>
<evidence type="ECO:0000313" key="5">
    <source>
        <dbReference type="EMBL" id="TPP63356.1"/>
    </source>
</evidence>
<accession>A0A504YT31</accession>
<dbReference type="InterPro" id="IPR036028">
    <property type="entry name" value="SH3-like_dom_sf"/>
</dbReference>
<dbReference type="InterPro" id="IPR018556">
    <property type="entry name" value="SPIN90/Ldb17_LRD"/>
</dbReference>
<keyword evidence="1 2" id="KW-0728">SH3 domain</keyword>
<dbReference type="Proteomes" id="UP000316759">
    <property type="component" value="Unassembled WGS sequence"/>
</dbReference>
<dbReference type="Pfam" id="PF09431">
    <property type="entry name" value="SPIN90_LRD"/>
    <property type="match status" value="1"/>
</dbReference>
<dbReference type="InterPro" id="IPR030125">
    <property type="entry name" value="SPIN90/Ldb17"/>
</dbReference>
<evidence type="ECO:0000313" key="6">
    <source>
        <dbReference type="Proteomes" id="UP000316759"/>
    </source>
</evidence>
<dbReference type="GO" id="GO:0006897">
    <property type="term" value="P:endocytosis"/>
    <property type="evidence" value="ECO:0007669"/>
    <property type="project" value="TreeGrafter"/>
</dbReference>
<evidence type="ECO:0000256" key="2">
    <source>
        <dbReference type="PROSITE-ProRule" id="PRU00192"/>
    </source>
</evidence>
<evidence type="ECO:0000256" key="1">
    <source>
        <dbReference type="ARBA" id="ARBA00022443"/>
    </source>
</evidence>
<sequence>MLLRAVYPYEGPFNGSLKFKTDDLFLKIRSENEYWHLVANNNGTLGCVPKNYVEEHKNQDESSVIDFAKRALRSFSSCKTETEDKRGLLNVLQLLAQVSNDDSPDSEVQSIDETRAENRSISGDSRGTSFSHAKKHSPERRTNSEVSVPGNLAPILVDSLRIGTNASYADCYQSFHVMIGLLASQIPGFDRYAQCLLDSTMEQPNEIYEQSSDWHFLTNHFTFLEKRSTNDHEFSWKLHDDQVDVERRLDSLNQLLQKAQQDLVKCFLTSDQFRRFSSLIELYQRETIPSVKSRLLLAIGICSSLDISCARVSLNSVLPSELIREIGSSSITSDVHHIAMCLRLLTMLLAQANALQVVVKSLLTVEFLSHVLSLIGPIRLASPQKDLISLTDIDLLTESPHSNQESSLSYKTLFGGRLSHAATTLLLACNWHFCSIAVKRETSNSQSTHVPLIDALLKHPNASQHFLELVVQAFNRDLDPVFRVSFKPAVNNRRRECLMYWDNGFISGSTLSMTGGLLPVDSDGLSAMLTSLDPVELDQSPLTLAEEDVGLYARSLWTDNFTITTSQSSDPVQLPALIAQTTPRHSVMKVLYDLFSAKVSSELVYRNDRNVMIDVIIRQLSNLRLSESERVLDYCLLLGLIVAHSDYVESGAYKGRELIDALNMLLHSEAAEFTPFPSTQRGLRLAEETLSRLRQAVERSIRSDMPPHRIKR</sequence>
<dbReference type="PROSITE" id="PS50002">
    <property type="entry name" value="SH3"/>
    <property type="match status" value="1"/>
</dbReference>
<dbReference type="SUPFAM" id="SSF50044">
    <property type="entry name" value="SH3-domain"/>
    <property type="match status" value="1"/>
</dbReference>
<reference evidence="5 6" key="1">
    <citation type="submission" date="2019-04" db="EMBL/GenBank/DDBJ databases">
        <title>Annotation for the trematode Fasciola gigantica.</title>
        <authorList>
            <person name="Choi Y.-J."/>
        </authorList>
    </citation>
    <scope>NUCLEOTIDE SEQUENCE [LARGE SCALE GENOMIC DNA]</scope>
    <source>
        <strain evidence="5">Uganda_cow_1</strain>
    </source>
</reference>